<dbReference type="Gene3D" id="3.40.640.10">
    <property type="entry name" value="Type I PLP-dependent aspartate aminotransferase-like (Major domain)"/>
    <property type="match status" value="1"/>
</dbReference>
<proteinExistence type="predicted"/>
<dbReference type="InterPro" id="IPR000192">
    <property type="entry name" value="Aminotrans_V_dom"/>
</dbReference>
<sequence>MENLAPEEYRPRRIHLNTASHGLLSRSAADAIRAAVERREYGDGADVFPAVAAARAAFARLAGVPVGRVAAGNSVATYAGLVAASVPEGAEVLTAEGDFASVVNPFHVRGGIEVRTVPLDRLAEEVRPGTALVAVSSVQSADGRIADLPAIRAAARAHGARTFVDVSQAAGWLPLDAAEDDFTAAVGFKWLGAAHGVGFLVVPEDLGGLRPLLGGWLSAADPWTSTYGPVREPAPDARRFDTAQPLFSYEGAAEAMGIVERLGVATVHAHDLALAGRFTTGLRALGHEPLPAPGSAIVCVPGLGGRQADLARAGIEVSDRAGNLRASFHLHNSAADVDALLAALG</sequence>
<dbReference type="InterPro" id="IPR015422">
    <property type="entry name" value="PyrdxlP-dep_Trfase_small"/>
</dbReference>
<dbReference type="Pfam" id="PF00266">
    <property type="entry name" value="Aminotran_5"/>
    <property type="match status" value="1"/>
</dbReference>
<comment type="caution">
    <text evidence="2">The sequence shown here is derived from an EMBL/GenBank/DDBJ whole genome shotgun (WGS) entry which is preliminary data.</text>
</comment>
<name>A0ABD5E7A1_9ACTN</name>
<feature type="domain" description="Aminotransferase class V" evidence="1">
    <location>
        <begin position="45"/>
        <end position="340"/>
    </location>
</feature>
<reference evidence="3" key="1">
    <citation type="submission" date="2023-07" db="EMBL/GenBank/DDBJ databases">
        <title>30 novel species of actinomycetes from the DSMZ collection.</title>
        <authorList>
            <person name="Nouioui I."/>
        </authorList>
    </citation>
    <scope>NUCLEOTIDE SEQUENCE [LARGE SCALE GENOMIC DNA]</scope>
    <source>
        <strain evidence="3">DSM 41982</strain>
    </source>
</reference>
<dbReference type="Gene3D" id="3.90.1150.10">
    <property type="entry name" value="Aspartate Aminotransferase, domain 1"/>
    <property type="match status" value="1"/>
</dbReference>
<dbReference type="EMBL" id="JAVRER010000025">
    <property type="protein sequence ID" value="MDT0417269.1"/>
    <property type="molecule type" value="Genomic_DNA"/>
</dbReference>
<keyword evidence="2" id="KW-0808">Transferase</keyword>
<dbReference type="Proteomes" id="UP001183607">
    <property type="component" value="Unassembled WGS sequence"/>
</dbReference>
<dbReference type="RefSeq" id="WP_311677198.1">
    <property type="nucleotide sequence ID" value="NZ_JAVRER010000025.1"/>
</dbReference>
<gene>
    <name evidence="2" type="ORF">RM574_17410</name>
</gene>
<dbReference type="InterPro" id="IPR015421">
    <property type="entry name" value="PyrdxlP-dep_Trfase_major"/>
</dbReference>
<accession>A0ABD5E7A1</accession>
<dbReference type="PANTHER" id="PTHR43586">
    <property type="entry name" value="CYSTEINE DESULFURASE"/>
    <property type="match status" value="1"/>
</dbReference>
<dbReference type="SUPFAM" id="SSF53383">
    <property type="entry name" value="PLP-dependent transferases"/>
    <property type="match status" value="1"/>
</dbReference>
<dbReference type="InterPro" id="IPR015424">
    <property type="entry name" value="PyrdxlP-dep_Trfase"/>
</dbReference>
<dbReference type="AlphaFoldDB" id="A0ABD5E7A1"/>
<evidence type="ECO:0000313" key="3">
    <source>
        <dbReference type="Proteomes" id="UP001183607"/>
    </source>
</evidence>
<keyword evidence="2" id="KW-0032">Aminotransferase</keyword>
<organism evidence="2 3">
    <name type="scientific">Streptomyces evansiae</name>
    <dbReference type="NCBI Taxonomy" id="3075535"/>
    <lineage>
        <taxon>Bacteria</taxon>
        <taxon>Bacillati</taxon>
        <taxon>Actinomycetota</taxon>
        <taxon>Actinomycetes</taxon>
        <taxon>Kitasatosporales</taxon>
        <taxon>Streptomycetaceae</taxon>
        <taxon>Streptomyces</taxon>
    </lineage>
</organism>
<evidence type="ECO:0000259" key="1">
    <source>
        <dbReference type="Pfam" id="PF00266"/>
    </source>
</evidence>
<dbReference type="GO" id="GO:0008483">
    <property type="term" value="F:transaminase activity"/>
    <property type="evidence" value="ECO:0007669"/>
    <property type="project" value="UniProtKB-KW"/>
</dbReference>
<protein>
    <submittedName>
        <fullName evidence="2">Aminotransferase class V-fold PLP-dependent enzyme</fullName>
    </submittedName>
</protein>
<evidence type="ECO:0000313" key="2">
    <source>
        <dbReference type="EMBL" id="MDT0417269.1"/>
    </source>
</evidence>
<dbReference type="PANTHER" id="PTHR43586:SF21">
    <property type="entry name" value="PYRIDOXAL PHOSPHATE (PLP)-DEPENDENT ASPARTATE AMINOTRANSFERASE SUPERFAMILY"/>
    <property type="match status" value="1"/>
</dbReference>